<keyword evidence="4" id="KW-1185">Reference proteome</keyword>
<feature type="compositionally biased region" description="Polar residues" evidence="1">
    <location>
        <begin position="20"/>
        <end position="44"/>
    </location>
</feature>
<feature type="region of interest" description="Disordered" evidence="1">
    <location>
        <begin position="20"/>
        <end position="113"/>
    </location>
</feature>
<dbReference type="RefSeq" id="WP_176067679.1">
    <property type="nucleotide sequence ID" value="NZ_BJTG01000009.1"/>
</dbReference>
<evidence type="ECO:0008006" key="5">
    <source>
        <dbReference type="Google" id="ProtNLM"/>
    </source>
</evidence>
<name>A0A7I9VQW1_9BACT</name>
<organism evidence="3 4">
    <name type="scientific">Anaeromyxobacter diazotrophicus</name>
    <dbReference type="NCBI Taxonomy" id="2590199"/>
    <lineage>
        <taxon>Bacteria</taxon>
        <taxon>Pseudomonadati</taxon>
        <taxon>Myxococcota</taxon>
        <taxon>Myxococcia</taxon>
        <taxon>Myxococcales</taxon>
        <taxon>Cystobacterineae</taxon>
        <taxon>Anaeromyxobacteraceae</taxon>
        <taxon>Anaeromyxobacter</taxon>
    </lineage>
</organism>
<keyword evidence="2" id="KW-0732">Signal</keyword>
<dbReference type="PROSITE" id="PS51257">
    <property type="entry name" value="PROKAR_LIPOPROTEIN"/>
    <property type="match status" value="1"/>
</dbReference>
<evidence type="ECO:0000256" key="1">
    <source>
        <dbReference type="SAM" id="MobiDB-lite"/>
    </source>
</evidence>
<feature type="compositionally biased region" description="Polar residues" evidence="1">
    <location>
        <begin position="194"/>
        <end position="203"/>
    </location>
</feature>
<gene>
    <name evidence="3" type="ORF">AMYX_35260</name>
</gene>
<dbReference type="Proteomes" id="UP000503640">
    <property type="component" value="Unassembled WGS sequence"/>
</dbReference>
<comment type="caution">
    <text evidence="3">The sequence shown here is derived from an EMBL/GenBank/DDBJ whole genome shotgun (WGS) entry which is preliminary data.</text>
</comment>
<dbReference type="AlphaFoldDB" id="A0A7I9VQW1"/>
<feature type="compositionally biased region" description="Low complexity" evidence="1">
    <location>
        <begin position="92"/>
        <end position="113"/>
    </location>
</feature>
<evidence type="ECO:0000313" key="4">
    <source>
        <dbReference type="Proteomes" id="UP000503640"/>
    </source>
</evidence>
<reference evidence="4" key="1">
    <citation type="journal article" date="2020" name="Appl. Environ. Microbiol.">
        <title>Diazotrophic Anaeromyxobacter Isolates from Soils.</title>
        <authorList>
            <person name="Masuda Y."/>
            <person name="Yamanaka H."/>
            <person name="Xu Z.X."/>
            <person name="Shiratori Y."/>
            <person name="Aono T."/>
            <person name="Amachi S."/>
            <person name="Senoo K."/>
            <person name="Itoh H."/>
        </authorList>
    </citation>
    <scope>NUCLEOTIDE SEQUENCE [LARGE SCALE GENOMIC DNA]</scope>
    <source>
        <strain evidence="4">R267</strain>
    </source>
</reference>
<evidence type="ECO:0000256" key="2">
    <source>
        <dbReference type="SAM" id="SignalP"/>
    </source>
</evidence>
<feature type="compositionally biased region" description="Polar residues" evidence="1">
    <location>
        <begin position="55"/>
        <end position="65"/>
    </location>
</feature>
<protein>
    <recommendedName>
        <fullName evidence="5">Lipoprotein</fullName>
    </recommendedName>
</protein>
<proteinExistence type="predicted"/>
<sequence>MNVRYVLPCAGLLAIGACASTSKQASESPNPTTREVASSQQASEQALKRAAESQKAATEQSQKSAEAQARVRNDQEKLRQDQETARQEQAKAEQLQLQANQESKQATQQAQQQQQRAASALSQQTQDVSKGQQVAAGLVTQVRPDEVVVQPPSGQAMRIRINDSTQVKIHGRTSTADQIQEGQQARVAYEPSVNGPTAVTISVSKAGATGDSSTGSSGSTGTGSSSSGSSGTSQPPPEQTPSQGGGRTPGY</sequence>
<accession>A0A7I9VQW1</accession>
<feature type="compositionally biased region" description="Low complexity" evidence="1">
    <location>
        <begin position="209"/>
        <end position="233"/>
    </location>
</feature>
<feature type="signal peptide" evidence="2">
    <location>
        <begin position="1"/>
        <end position="25"/>
    </location>
</feature>
<feature type="compositionally biased region" description="Polar residues" evidence="1">
    <location>
        <begin position="172"/>
        <end position="183"/>
    </location>
</feature>
<feature type="compositionally biased region" description="Basic and acidic residues" evidence="1">
    <location>
        <begin position="69"/>
        <end position="91"/>
    </location>
</feature>
<feature type="region of interest" description="Disordered" evidence="1">
    <location>
        <begin position="172"/>
        <end position="251"/>
    </location>
</feature>
<dbReference type="EMBL" id="BJTG01000009">
    <property type="protein sequence ID" value="GEJ58785.1"/>
    <property type="molecule type" value="Genomic_DNA"/>
</dbReference>
<feature type="chain" id="PRO_5029761347" description="Lipoprotein" evidence="2">
    <location>
        <begin position="26"/>
        <end position="251"/>
    </location>
</feature>
<evidence type="ECO:0000313" key="3">
    <source>
        <dbReference type="EMBL" id="GEJ58785.1"/>
    </source>
</evidence>